<evidence type="ECO:0000313" key="2">
    <source>
        <dbReference type="EMBL" id="CAL1404413.1"/>
    </source>
</evidence>
<reference evidence="2 3" key="1">
    <citation type="submission" date="2024-04" db="EMBL/GenBank/DDBJ databases">
        <authorList>
            <person name="Fracassetti M."/>
        </authorList>
    </citation>
    <scope>NUCLEOTIDE SEQUENCE [LARGE SCALE GENOMIC DNA]</scope>
</reference>
<feature type="transmembrane region" description="Helical" evidence="1">
    <location>
        <begin position="29"/>
        <end position="52"/>
    </location>
</feature>
<gene>
    <name evidence="2" type="ORF">LTRI10_LOCUS44272</name>
</gene>
<keyword evidence="1" id="KW-1133">Transmembrane helix</keyword>
<accession>A0AAV2G3G8</accession>
<evidence type="ECO:0000256" key="1">
    <source>
        <dbReference type="SAM" id="Phobius"/>
    </source>
</evidence>
<dbReference type="EMBL" id="OZ034820">
    <property type="protein sequence ID" value="CAL1404413.1"/>
    <property type="molecule type" value="Genomic_DNA"/>
</dbReference>
<keyword evidence="1" id="KW-0472">Membrane</keyword>
<dbReference type="Proteomes" id="UP001497516">
    <property type="component" value="Chromosome 7"/>
</dbReference>
<proteinExistence type="predicted"/>
<sequence length="75" mass="8406">MMIFAVHRRSQEGRPSIVVRMHRYRPTAVGVATTGCAPMLTLIGIALILIALPVATVSRWNVYIFAPRNLHRSSY</sequence>
<protein>
    <submittedName>
        <fullName evidence="2">Uncharacterized protein</fullName>
    </submittedName>
</protein>
<organism evidence="2 3">
    <name type="scientific">Linum trigynum</name>
    <dbReference type="NCBI Taxonomy" id="586398"/>
    <lineage>
        <taxon>Eukaryota</taxon>
        <taxon>Viridiplantae</taxon>
        <taxon>Streptophyta</taxon>
        <taxon>Embryophyta</taxon>
        <taxon>Tracheophyta</taxon>
        <taxon>Spermatophyta</taxon>
        <taxon>Magnoliopsida</taxon>
        <taxon>eudicotyledons</taxon>
        <taxon>Gunneridae</taxon>
        <taxon>Pentapetalae</taxon>
        <taxon>rosids</taxon>
        <taxon>fabids</taxon>
        <taxon>Malpighiales</taxon>
        <taxon>Linaceae</taxon>
        <taxon>Linum</taxon>
    </lineage>
</organism>
<keyword evidence="1" id="KW-0812">Transmembrane</keyword>
<name>A0AAV2G3G8_9ROSI</name>
<dbReference type="AlphaFoldDB" id="A0AAV2G3G8"/>
<evidence type="ECO:0000313" key="3">
    <source>
        <dbReference type="Proteomes" id="UP001497516"/>
    </source>
</evidence>
<keyword evidence="3" id="KW-1185">Reference proteome</keyword>